<protein>
    <submittedName>
        <fullName evidence="2">Uncharacterized protein</fullName>
    </submittedName>
</protein>
<dbReference type="Gene3D" id="1.20.5.340">
    <property type="match status" value="1"/>
</dbReference>
<feature type="coiled-coil region" evidence="1">
    <location>
        <begin position="8"/>
        <end position="77"/>
    </location>
</feature>
<evidence type="ECO:0000313" key="3">
    <source>
        <dbReference type="Proteomes" id="UP000011531"/>
    </source>
</evidence>
<proteinExistence type="predicted"/>
<gene>
    <name evidence="2" type="ORF">C492_00539</name>
</gene>
<dbReference type="Proteomes" id="UP000011531">
    <property type="component" value="Unassembled WGS sequence"/>
</dbReference>
<dbReference type="PATRIC" id="fig|1227498.3.peg.90"/>
<reference evidence="2 3" key="1">
    <citation type="journal article" date="2014" name="PLoS Genet.">
        <title>Phylogenetically driven sequencing of extremely halophilic archaea reveals strategies for static and dynamic osmo-response.</title>
        <authorList>
            <person name="Becker E.A."/>
            <person name="Seitzer P.M."/>
            <person name="Tritt A."/>
            <person name="Larsen D."/>
            <person name="Krusor M."/>
            <person name="Yao A.I."/>
            <person name="Wu D."/>
            <person name="Madern D."/>
            <person name="Eisen J.A."/>
            <person name="Darling A.E."/>
            <person name="Facciotti M.T."/>
        </authorList>
    </citation>
    <scope>NUCLEOTIDE SEQUENCE [LARGE SCALE GENOMIC DNA]</scope>
    <source>
        <strain evidence="2 3">DSM 18795</strain>
    </source>
</reference>
<dbReference type="AlphaFoldDB" id="L9XY55"/>
<dbReference type="SUPFAM" id="SSF57997">
    <property type="entry name" value="Tropomyosin"/>
    <property type="match status" value="1"/>
</dbReference>
<keyword evidence="1" id="KW-0175">Coiled coil</keyword>
<evidence type="ECO:0000313" key="2">
    <source>
        <dbReference type="EMBL" id="ELY66366.1"/>
    </source>
</evidence>
<sequence length="179" mass="20159">MSVAPRSAEDVKELFESLRDRINDFEARLDAFSNWLENTDDRVSELEDENDELRARLDALESRMNVLEDDSSSKEGKIQQIVAGAENNRTGDQSAVVMNAAKIVTVTGVSRRYAYDLIEDLPKQHHWILTRSEARERQFGSIEIDDGKQTKAIVIDFEALHSDPEAVNKFTTSSEGGGR</sequence>
<name>L9XY55_9EURY</name>
<dbReference type="RefSeq" id="WP_008419499.1">
    <property type="nucleotide sequence ID" value="NZ_AOIA01000017.1"/>
</dbReference>
<keyword evidence="3" id="KW-1185">Reference proteome</keyword>
<dbReference type="EMBL" id="AOIA01000017">
    <property type="protein sequence ID" value="ELY66366.1"/>
    <property type="molecule type" value="Genomic_DNA"/>
</dbReference>
<dbReference type="STRING" id="1227498.C492_00539"/>
<accession>L9XY55</accession>
<organism evidence="2 3">
    <name type="scientific">Natronococcus jeotgali DSM 18795</name>
    <dbReference type="NCBI Taxonomy" id="1227498"/>
    <lineage>
        <taxon>Archaea</taxon>
        <taxon>Methanobacteriati</taxon>
        <taxon>Methanobacteriota</taxon>
        <taxon>Stenosarchaea group</taxon>
        <taxon>Halobacteria</taxon>
        <taxon>Halobacteriales</taxon>
        <taxon>Natrialbaceae</taxon>
        <taxon>Natronococcus</taxon>
    </lineage>
</organism>
<dbReference type="OrthoDB" id="275316at2157"/>
<comment type="caution">
    <text evidence="2">The sequence shown here is derived from an EMBL/GenBank/DDBJ whole genome shotgun (WGS) entry which is preliminary data.</text>
</comment>
<evidence type="ECO:0000256" key="1">
    <source>
        <dbReference type="SAM" id="Coils"/>
    </source>
</evidence>